<keyword evidence="6 7" id="KW-0472">Membrane</keyword>
<dbReference type="PROSITE" id="PS50850">
    <property type="entry name" value="MFS"/>
    <property type="match status" value="1"/>
</dbReference>
<feature type="transmembrane region" description="Helical" evidence="7">
    <location>
        <begin position="361"/>
        <end position="384"/>
    </location>
</feature>
<dbReference type="EMBL" id="KT007037">
    <property type="protein sequence ID" value="AKQ04401.1"/>
    <property type="molecule type" value="Genomic_DNA"/>
</dbReference>
<feature type="transmembrane region" description="Helical" evidence="7">
    <location>
        <begin position="139"/>
        <end position="163"/>
    </location>
</feature>
<reference evidence="9" key="1">
    <citation type="journal article" date="2015" name="ISME J.">
        <title>Aquifer environment selects for microbial species cohorts in sediment and groundwater.</title>
        <authorList>
            <person name="Hug L.A."/>
            <person name="Thomas B.C."/>
            <person name="Brown C.T."/>
            <person name="Frischkorn K.R."/>
            <person name="Williams K.H."/>
            <person name="Tringe S.G."/>
            <person name="Banfield J.F."/>
        </authorList>
    </citation>
    <scope>NUCLEOTIDE SEQUENCE</scope>
</reference>
<evidence type="ECO:0000256" key="4">
    <source>
        <dbReference type="ARBA" id="ARBA00022692"/>
    </source>
</evidence>
<feature type="transmembrane region" description="Helical" evidence="7">
    <location>
        <begin position="82"/>
        <end position="101"/>
    </location>
</feature>
<feature type="transmembrane region" description="Helical" evidence="7">
    <location>
        <begin position="16"/>
        <end position="38"/>
    </location>
</feature>
<feature type="transmembrane region" description="Helical" evidence="7">
    <location>
        <begin position="280"/>
        <end position="298"/>
    </location>
</feature>
<dbReference type="AlphaFoldDB" id="A0A0H4T954"/>
<dbReference type="InterPro" id="IPR036259">
    <property type="entry name" value="MFS_trans_sf"/>
</dbReference>
<name>A0A0H4T954_9GAMM</name>
<dbReference type="GO" id="GO:0005886">
    <property type="term" value="C:plasma membrane"/>
    <property type="evidence" value="ECO:0007669"/>
    <property type="project" value="UniProtKB-SubCell"/>
</dbReference>
<sequence>MVETGAALLPAERRAVATLAVIYATRMFGLFLLLPVLALHVGSLPGGTPLIAGLAVGAYGLAQALMQIPFGVWSDRLGRRPLIVAGLLLHIGGSALGYFAGSAWSLVAARVVQGLGAVSGPVMALLADLTRAASRTRAMAFIGISIGASFMLSLVGGPLLAGAIGVSGIFALIGVLGAVALALIVFALPDEAPRIAGVRVRRPWRAAWNRRLLPHYAGIFVLHLSLTATFIAAPYALHDVHGIATADHWRSYLAVFAASLVMTVPMIVWSERTIRPGRAVLAGGILLVAAQLALALVHADFVSLNLALVAYFGAFNFLEARLPASLAGAAGDESRGAALGIFSTCQFAGAFAGGLGGGALLGSALAIPGVFLLGGVAAAGWLVLAGRTESWRKHPIDGVPPAGRRLQ</sequence>
<feature type="transmembrane region" description="Helical" evidence="7">
    <location>
        <begin position="336"/>
        <end position="355"/>
    </location>
</feature>
<dbReference type="PANTHER" id="PTHR23517">
    <property type="entry name" value="RESISTANCE PROTEIN MDTM, PUTATIVE-RELATED-RELATED"/>
    <property type="match status" value="1"/>
</dbReference>
<evidence type="ECO:0000256" key="3">
    <source>
        <dbReference type="ARBA" id="ARBA00022475"/>
    </source>
</evidence>
<dbReference type="SUPFAM" id="SSF103473">
    <property type="entry name" value="MFS general substrate transporter"/>
    <property type="match status" value="1"/>
</dbReference>
<keyword evidence="3" id="KW-1003">Cell membrane</keyword>
<evidence type="ECO:0000256" key="2">
    <source>
        <dbReference type="ARBA" id="ARBA00022448"/>
    </source>
</evidence>
<keyword evidence="5 7" id="KW-1133">Transmembrane helix</keyword>
<feature type="transmembrane region" description="Helical" evidence="7">
    <location>
        <begin position="50"/>
        <end position="70"/>
    </location>
</feature>
<feature type="domain" description="Major facilitator superfamily (MFS) profile" evidence="8">
    <location>
        <begin position="1"/>
        <end position="392"/>
    </location>
</feature>
<evidence type="ECO:0000256" key="7">
    <source>
        <dbReference type="SAM" id="Phobius"/>
    </source>
</evidence>
<accession>A0A0H4T954</accession>
<feature type="transmembrane region" description="Helical" evidence="7">
    <location>
        <begin position="213"/>
        <end position="237"/>
    </location>
</feature>
<evidence type="ECO:0000256" key="6">
    <source>
        <dbReference type="ARBA" id="ARBA00023136"/>
    </source>
</evidence>
<evidence type="ECO:0000256" key="5">
    <source>
        <dbReference type="ARBA" id="ARBA00022989"/>
    </source>
</evidence>
<comment type="subcellular location">
    <subcellularLocation>
        <location evidence="1">Cell membrane</location>
        <topology evidence="1">Multi-pass membrane protein</topology>
    </subcellularLocation>
</comment>
<evidence type="ECO:0000256" key="1">
    <source>
        <dbReference type="ARBA" id="ARBA00004651"/>
    </source>
</evidence>
<dbReference type="Gene3D" id="1.20.1250.20">
    <property type="entry name" value="MFS general substrate transporter like domains"/>
    <property type="match status" value="1"/>
</dbReference>
<dbReference type="InterPro" id="IPR011701">
    <property type="entry name" value="MFS"/>
</dbReference>
<dbReference type="InterPro" id="IPR020846">
    <property type="entry name" value="MFS_dom"/>
</dbReference>
<keyword evidence="4 7" id="KW-0812">Transmembrane</keyword>
<dbReference type="Pfam" id="PF07690">
    <property type="entry name" value="MFS_1"/>
    <property type="match status" value="1"/>
</dbReference>
<protein>
    <submittedName>
        <fullName evidence="9">Major facilitator family transporter</fullName>
    </submittedName>
</protein>
<dbReference type="GO" id="GO:0022857">
    <property type="term" value="F:transmembrane transporter activity"/>
    <property type="evidence" value="ECO:0007669"/>
    <property type="project" value="InterPro"/>
</dbReference>
<dbReference type="InterPro" id="IPR050171">
    <property type="entry name" value="MFS_Transporters"/>
</dbReference>
<proteinExistence type="predicted"/>
<keyword evidence="2" id="KW-0813">Transport</keyword>
<feature type="transmembrane region" description="Helical" evidence="7">
    <location>
        <begin position="249"/>
        <end position="268"/>
    </location>
</feature>
<feature type="transmembrane region" description="Helical" evidence="7">
    <location>
        <begin position="169"/>
        <end position="192"/>
    </location>
</feature>
<evidence type="ECO:0000313" key="9">
    <source>
        <dbReference type="EMBL" id="AKQ04401.1"/>
    </source>
</evidence>
<organism evidence="9">
    <name type="scientific">uncultured gamma proteobacterium Rifle_16ft_4_minimus_5046</name>
    <dbReference type="NCBI Taxonomy" id="1665201"/>
    <lineage>
        <taxon>Bacteria</taxon>
        <taxon>Pseudomonadati</taxon>
        <taxon>Pseudomonadota</taxon>
        <taxon>Gammaproteobacteria</taxon>
        <taxon>environmental samples</taxon>
    </lineage>
</organism>
<feature type="transmembrane region" description="Helical" evidence="7">
    <location>
        <begin position="107"/>
        <end position="127"/>
    </location>
</feature>
<dbReference type="PANTHER" id="PTHR23517:SF2">
    <property type="entry name" value="MULTIDRUG RESISTANCE PROTEIN MDTH"/>
    <property type="match status" value="1"/>
</dbReference>
<feature type="transmembrane region" description="Helical" evidence="7">
    <location>
        <begin position="304"/>
        <end position="324"/>
    </location>
</feature>
<evidence type="ECO:0000259" key="8">
    <source>
        <dbReference type="PROSITE" id="PS50850"/>
    </source>
</evidence>